<sequence length="141" mass="15236">MLRPLGSVQKNNEVTMLYAILAYHVEDEILSWTPEQDAAVVAKVIEVQAPLRASGQFGPAARLDETRKARTLRGPGAGMVLDGPFAETKEQLLGFHLMECASEEEAIAAARKLRAVNPTAVYEIRPVKLYVPADGFGATSG</sequence>
<proteinExistence type="inferred from homology"/>
<dbReference type="InterPro" id="IPR011008">
    <property type="entry name" value="Dimeric_a/b-barrel"/>
</dbReference>
<dbReference type="OrthoDB" id="9807535at2"/>
<dbReference type="AlphaFoldDB" id="A0A2U8PCA6"/>
<dbReference type="PANTHER" id="PTHR35174:SF3">
    <property type="entry name" value="BLL7171 PROTEIN"/>
    <property type="match status" value="1"/>
</dbReference>
<dbReference type="PANTHER" id="PTHR35174">
    <property type="entry name" value="BLL7171 PROTEIN-RELATED"/>
    <property type="match status" value="1"/>
</dbReference>
<evidence type="ECO:0000313" key="3">
    <source>
        <dbReference type="Proteomes" id="UP000215703"/>
    </source>
</evidence>
<comment type="similarity">
    <text evidence="1">Belongs to the YciI family.</text>
</comment>
<gene>
    <name evidence="2" type="ORF">CIT37_26935</name>
</gene>
<accession>A0A2U8PCA6</accession>
<dbReference type="EMBL" id="CP029425">
    <property type="protein sequence ID" value="AWL95376.1"/>
    <property type="molecule type" value="Genomic_DNA"/>
</dbReference>
<reference evidence="2 3" key="1">
    <citation type="journal article" date="2014" name="Int. J. Syst. Evol. Microbiol.">
        <title>Bradyrhizobium ottawaense sp. nov., a symbiotic nitrogen fixing bacterium from root nodules of soybeans in Canada.</title>
        <authorList>
            <person name="Yu X."/>
            <person name="Cloutier S."/>
            <person name="Tambong J.T."/>
            <person name="Bromfield E.S."/>
        </authorList>
    </citation>
    <scope>NUCLEOTIDE SEQUENCE [LARGE SCALE GENOMIC DNA]</scope>
    <source>
        <strain evidence="2 3">OO99</strain>
    </source>
</reference>
<dbReference type="Proteomes" id="UP000215703">
    <property type="component" value="Chromosome"/>
</dbReference>
<dbReference type="Pfam" id="PF03795">
    <property type="entry name" value="YCII"/>
    <property type="match status" value="1"/>
</dbReference>
<name>A0A2U8PCA6_9BRAD</name>
<dbReference type="InterPro" id="IPR005545">
    <property type="entry name" value="YCII"/>
</dbReference>
<dbReference type="Gene3D" id="3.30.70.1060">
    <property type="entry name" value="Dimeric alpha+beta barrel"/>
    <property type="match status" value="1"/>
</dbReference>
<evidence type="ECO:0000313" key="2">
    <source>
        <dbReference type="EMBL" id="AWL95376.1"/>
    </source>
</evidence>
<protein>
    <submittedName>
        <fullName evidence="2">Uncharacterized protein</fullName>
    </submittedName>
</protein>
<dbReference type="SUPFAM" id="SSF54909">
    <property type="entry name" value="Dimeric alpha+beta barrel"/>
    <property type="match status" value="1"/>
</dbReference>
<dbReference type="KEGG" id="bot:CIT37_26935"/>
<evidence type="ECO:0000256" key="1">
    <source>
        <dbReference type="ARBA" id="ARBA00007689"/>
    </source>
</evidence>
<reference evidence="2 3" key="2">
    <citation type="journal article" date="2017" name="Syst. Appl. Microbiol.">
        <title>Soybeans inoculated with root zone soils of Canadian native legumes harbour diverse and novel Bradyrhizobium spp. that possess agricultural potential.</title>
        <authorList>
            <person name="Bromfield E.S.P."/>
            <person name="Cloutier S."/>
            <person name="Tambong J.T."/>
            <person name="Tran Thi T.V."/>
        </authorList>
    </citation>
    <scope>NUCLEOTIDE SEQUENCE [LARGE SCALE GENOMIC DNA]</scope>
    <source>
        <strain evidence="2 3">OO99</strain>
    </source>
</reference>
<organism evidence="2 3">
    <name type="scientific">Bradyrhizobium ottawaense</name>
    <dbReference type="NCBI Taxonomy" id="931866"/>
    <lineage>
        <taxon>Bacteria</taxon>
        <taxon>Pseudomonadati</taxon>
        <taxon>Pseudomonadota</taxon>
        <taxon>Alphaproteobacteria</taxon>
        <taxon>Hyphomicrobiales</taxon>
        <taxon>Nitrobacteraceae</taxon>
        <taxon>Bradyrhizobium</taxon>
    </lineage>
</organism>